<reference evidence="1" key="1">
    <citation type="journal article" date="2020" name="Stud. Mycol.">
        <title>101 Dothideomycetes genomes: a test case for predicting lifestyles and emergence of pathogens.</title>
        <authorList>
            <person name="Haridas S."/>
            <person name="Albert R."/>
            <person name="Binder M."/>
            <person name="Bloem J."/>
            <person name="Labutti K."/>
            <person name="Salamov A."/>
            <person name="Andreopoulos B."/>
            <person name="Baker S."/>
            <person name="Barry K."/>
            <person name="Bills G."/>
            <person name="Bluhm B."/>
            <person name="Cannon C."/>
            <person name="Castanera R."/>
            <person name="Culley D."/>
            <person name="Daum C."/>
            <person name="Ezra D."/>
            <person name="Gonzalez J."/>
            <person name="Henrissat B."/>
            <person name="Kuo A."/>
            <person name="Liang C."/>
            <person name="Lipzen A."/>
            <person name="Lutzoni F."/>
            <person name="Magnuson J."/>
            <person name="Mondo S."/>
            <person name="Nolan M."/>
            <person name="Ohm R."/>
            <person name="Pangilinan J."/>
            <person name="Park H.-J."/>
            <person name="Ramirez L."/>
            <person name="Alfaro M."/>
            <person name="Sun H."/>
            <person name="Tritt A."/>
            <person name="Yoshinaga Y."/>
            <person name="Zwiers L.-H."/>
            <person name="Turgeon B."/>
            <person name="Goodwin S."/>
            <person name="Spatafora J."/>
            <person name="Crous P."/>
            <person name="Grigoriev I."/>
        </authorList>
    </citation>
    <scope>NUCLEOTIDE SEQUENCE</scope>
    <source>
        <strain evidence="1">CBS 690.94</strain>
    </source>
</reference>
<sequence length="179" mass="20099">MPLFGAPQRRMEGCTWRDLLDDHVSFRPGVQCRKRKAGDCWTSTWQASRISNSFTAGHPCLRIEVAARNPWRRAGSAGQQPDMPPSCWLGESSLWRPCCASRGRYTVACHRVTRSEVAARSRTCMMQPRLETIFGLLMRLAMVLKLGWWVRGRISSSRCYGPSLGTSKWAPIGPGASTR</sequence>
<dbReference type="AlphaFoldDB" id="A0A9P4PAU0"/>
<gene>
    <name evidence="1" type="ORF">P171DRAFT_111486</name>
</gene>
<evidence type="ECO:0000313" key="1">
    <source>
        <dbReference type="EMBL" id="KAF2439788.1"/>
    </source>
</evidence>
<dbReference type="Proteomes" id="UP000799764">
    <property type="component" value="Unassembled WGS sequence"/>
</dbReference>
<dbReference type="EMBL" id="MU001508">
    <property type="protein sequence ID" value="KAF2439788.1"/>
    <property type="molecule type" value="Genomic_DNA"/>
</dbReference>
<proteinExistence type="predicted"/>
<organism evidence="1 2">
    <name type="scientific">Karstenula rhodostoma CBS 690.94</name>
    <dbReference type="NCBI Taxonomy" id="1392251"/>
    <lineage>
        <taxon>Eukaryota</taxon>
        <taxon>Fungi</taxon>
        <taxon>Dikarya</taxon>
        <taxon>Ascomycota</taxon>
        <taxon>Pezizomycotina</taxon>
        <taxon>Dothideomycetes</taxon>
        <taxon>Pleosporomycetidae</taxon>
        <taxon>Pleosporales</taxon>
        <taxon>Massarineae</taxon>
        <taxon>Didymosphaeriaceae</taxon>
        <taxon>Karstenula</taxon>
    </lineage>
</organism>
<comment type="caution">
    <text evidence="1">The sequence shown here is derived from an EMBL/GenBank/DDBJ whole genome shotgun (WGS) entry which is preliminary data.</text>
</comment>
<protein>
    <submittedName>
        <fullName evidence="1">Uncharacterized protein</fullName>
    </submittedName>
</protein>
<accession>A0A9P4PAU0</accession>
<evidence type="ECO:0000313" key="2">
    <source>
        <dbReference type="Proteomes" id="UP000799764"/>
    </source>
</evidence>
<name>A0A9P4PAU0_9PLEO</name>
<keyword evidence="2" id="KW-1185">Reference proteome</keyword>